<dbReference type="EMBL" id="CADEAL010000611">
    <property type="protein sequence ID" value="CAB1422771.1"/>
    <property type="molecule type" value="Genomic_DNA"/>
</dbReference>
<gene>
    <name evidence="1" type="ORF">PLEPLA_LOCUS10689</name>
</gene>
<reference evidence="1" key="1">
    <citation type="submission" date="2020-03" db="EMBL/GenBank/DDBJ databases">
        <authorList>
            <person name="Weist P."/>
        </authorList>
    </citation>
    <scope>NUCLEOTIDE SEQUENCE</scope>
</reference>
<accession>A0A9N7U2G2</accession>
<dbReference type="AlphaFoldDB" id="A0A9N7U2G2"/>
<proteinExistence type="predicted"/>
<evidence type="ECO:0000313" key="2">
    <source>
        <dbReference type="Proteomes" id="UP001153269"/>
    </source>
</evidence>
<evidence type="ECO:0000313" key="1">
    <source>
        <dbReference type="EMBL" id="CAB1422771.1"/>
    </source>
</evidence>
<name>A0A9N7U2G2_PLEPL</name>
<organism evidence="1 2">
    <name type="scientific">Pleuronectes platessa</name>
    <name type="common">European plaice</name>
    <dbReference type="NCBI Taxonomy" id="8262"/>
    <lineage>
        <taxon>Eukaryota</taxon>
        <taxon>Metazoa</taxon>
        <taxon>Chordata</taxon>
        <taxon>Craniata</taxon>
        <taxon>Vertebrata</taxon>
        <taxon>Euteleostomi</taxon>
        <taxon>Actinopterygii</taxon>
        <taxon>Neopterygii</taxon>
        <taxon>Teleostei</taxon>
        <taxon>Neoteleostei</taxon>
        <taxon>Acanthomorphata</taxon>
        <taxon>Carangaria</taxon>
        <taxon>Pleuronectiformes</taxon>
        <taxon>Pleuronectoidei</taxon>
        <taxon>Pleuronectidae</taxon>
        <taxon>Pleuronectes</taxon>
    </lineage>
</organism>
<protein>
    <submittedName>
        <fullName evidence="1">Uncharacterized protein</fullName>
    </submittedName>
</protein>
<dbReference type="Proteomes" id="UP001153269">
    <property type="component" value="Unassembled WGS sequence"/>
</dbReference>
<keyword evidence="2" id="KW-1185">Reference proteome</keyword>
<comment type="caution">
    <text evidence="1">The sequence shown here is derived from an EMBL/GenBank/DDBJ whole genome shotgun (WGS) entry which is preliminary data.</text>
</comment>
<sequence>MFHVLLIGSMFPTRSSTPPFPVKNEKRVPVTKCETCSECVAEDDGRVKYESSCDVINRHLVIDHIKEKHLDVLVRPRIRTHSFSLLFLLSPPPPLLVSSSYSSPVIYCSAFLKDFLLQCLIRRVVALFQKHFDVMKLIQIS</sequence>